<feature type="region of interest" description="Disordered" evidence="1">
    <location>
        <begin position="44"/>
        <end position="117"/>
    </location>
</feature>
<proteinExistence type="predicted"/>
<dbReference type="AlphaFoldDB" id="A0A8C8W7P5"/>
<sequence length="117" mass="11822">LGGPMSSPGATRASASVPITASSAPEVTVAHISVSSPPWFGHCDPTETRRGQKAERACSLHEGKTAGKAEEPPKGTAVPKPEATTMVMTAASTPTPAPLSTGHGSSPRVTSRKAPPE</sequence>
<reference evidence="2 3" key="1">
    <citation type="submission" date="2018-10" db="EMBL/GenBank/DDBJ databases">
        <title>Improved assembly of the deer mouse Peromyscus maniculatus genome.</title>
        <authorList>
            <person name="Lassance J.-M."/>
            <person name="Hoekstra H.E."/>
        </authorList>
    </citation>
    <scope>NUCLEOTIDE SEQUENCE [LARGE SCALE GENOMIC DNA]</scope>
</reference>
<keyword evidence="3" id="KW-1185">Reference proteome</keyword>
<feature type="compositionally biased region" description="Basic and acidic residues" evidence="1">
    <location>
        <begin position="44"/>
        <end position="73"/>
    </location>
</feature>
<reference evidence="2" key="3">
    <citation type="submission" date="2025-09" db="UniProtKB">
        <authorList>
            <consortium name="Ensembl"/>
        </authorList>
    </citation>
    <scope>IDENTIFICATION</scope>
</reference>
<accession>A0A8C8W7P5</accession>
<dbReference type="GeneTree" id="ENSGT00950000185066"/>
<evidence type="ECO:0000313" key="3">
    <source>
        <dbReference type="Proteomes" id="UP000694547"/>
    </source>
</evidence>
<protein>
    <submittedName>
        <fullName evidence="2">RIKEN cDNA 1700120K04 gene</fullName>
    </submittedName>
</protein>
<reference evidence="2" key="2">
    <citation type="submission" date="2025-08" db="UniProtKB">
        <authorList>
            <consortium name="Ensembl"/>
        </authorList>
    </citation>
    <scope>IDENTIFICATION</scope>
</reference>
<evidence type="ECO:0000256" key="1">
    <source>
        <dbReference type="SAM" id="MobiDB-lite"/>
    </source>
</evidence>
<organism evidence="2 3">
    <name type="scientific">Peromyscus maniculatus bairdii</name>
    <name type="common">Prairie deer mouse</name>
    <dbReference type="NCBI Taxonomy" id="230844"/>
    <lineage>
        <taxon>Eukaryota</taxon>
        <taxon>Metazoa</taxon>
        <taxon>Chordata</taxon>
        <taxon>Craniata</taxon>
        <taxon>Vertebrata</taxon>
        <taxon>Euteleostomi</taxon>
        <taxon>Mammalia</taxon>
        <taxon>Eutheria</taxon>
        <taxon>Euarchontoglires</taxon>
        <taxon>Glires</taxon>
        <taxon>Rodentia</taxon>
        <taxon>Myomorpha</taxon>
        <taxon>Muroidea</taxon>
        <taxon>Cricetidae</taxon>
        <taxon>Neotominae</taxon>
        <taxon>Peromyscus</taxon>
    </lineage>
</organism>
<dbReference type="Ensembl" id="ENSPEMT00000033566.1">
    <property type="protein sequence ID" value="ENSPEMP00000036894.1"/>
    <property type="gene ID" value="ENSPEMG00000030213.1"/>
</dbReference>
<evidence type="ECO:0000313" key="2">
    <source>
        <dbReference type="Ensembl" id="ENSPEMP00000036894.1"/>
    </source>
</evidence>
<dbReference type="Proteomes" id="UP000694547">
    <property type="component" value="Chromosome 1"/>
</dbReference>
<name>A0A8C8W7P5_PERMB</name>